<dbReference type="CDD" id="cd12823">
    <property type="entry name" value="Mrs2_Mfm1p-like"/>
    <property type="match status" value="1"/>
</dbReference>
<name>A0A7U2R014_ASPFN</name>
<evidence type="ECO:0000256" key="6">
    <source>
        <dbReference type="ARBA" id="ARBA00022946"/>
    </source>
</evidence>
<dbReference type="GO" id="GO:0005743">
    <property type="term" value="C:mitochondrial inner membrane"/>
    <property type="evidence" value="ECO:0007669"/>
    <property type="project" value="UniProtKB-SubCell"/>
</dbReference>
<evidence type="ECO:0000313" key="13">
    <source>
        <dbReference type="Proteomes" id="UP000596276"/>
    </source>
</evidence>
<evidence type="ECO:0000256" key="3">
    <source>
        <dbReference type="ARBA" id="ARBA00022448"/>
    </source>
</evidence>
<keyword evidence="9 10" id="KW-0472">Membrane</keyword>
<keyword evidence="7 10" id="KW-1133">Transmembrane helix</keyword>
<keyword evidence="4 10" id="KW-0812">Transmembrane</keyword>
<keyword evidence="10" id="KW-0999">Mitochondrion inner membrane</keyword>
<gene>
    <name evidence="12" type="ORF">F9C07_2241223</name>
</gene>
<feature type="transmembrane region" description="Helical" evidence="10">
    <location>
        <begin position="71"/>
        <end position="90"/>
    </location>
</feature>
<dbReference type="GO" id="GO:0045016">
    <property type="term" value="P:mitochondrial magnesium ion transmembrane transport"/>
    <property type="evidence" value="ECO:0007669"/>
    <property type="project" value="TreeGrafter"/>
</dbReference>
<keyword evidence="10" id="KW-0496">Mitochondrion</keyword>
<sequence length="610" mass="67873">MVGAASLNSTQLAVDSVLGQVNTTTVPEPEKPSLSAPNEEEVPERINKTEGNGAAGVKKAEAAALVWSKNALWAIYAWIWVCFFMLAFYSSIGTNVLVNAYANFKTAPEISTAAILATVVGGVVKLPIAKIVNIWASKSGICLAFSSTPFIYTAFTGPLAAQSFLNMTTWRWAYSAFTIVFPVVLLSLAITFKLCELKAKKLGFYKLNGSNCTWTQSISYYIHEFNVVPLISEEQFRKNLGFRTIHPFRPIHTQSDPNHKNAHQSQRLFDLSLSFSRTPLSGNTNMRYTRYNGHGVAMPFSKLTKLDIVNQYGLSARDLRTLDVPSDGFPHILIRESTLLIHMFNLRLLVQADQMLVFHLAETSTQEPDTISRVFLRDLKSKLRGDPGLGVSVGLPYELRILEAALAAVTSTLEAEYVLTKDQVMKTLGMVDKEEGEIHSNLRTLLELVRKLAATEKRARQVRSAVQDVLNTDEDMAAMYLSDKQAGKPHQVEDHQDVEYLLEAYYKASDAVVQEATSLMGTIQQTEESIQSILDVRRNQIMVLEAKIEILMLGMAVATLVAGWYGMNVVNYFEESGTAFAVLVSSSLVAIAFLSRYGFRQLRRIQKMHL</sequence>
<evidence type="ECO:0000256" key="10">
    <source>
        <dbReference type="RuleBase" id="RU366042"/>
    </source>
</evidence>
<feature type="transmembrane region" description="Helical" evidence="10">
    <location>
        <begin position="172"/>
        <end position="192"/>
    </location>
</feature>
<dbReference type="VEuPathDB" id="FungiDB:AFLA_007391"/>
<dbReference type="AlphaFoldDB" id="A0A7U2R014"/>
<keyword evidence="6" id="KW-0809">Transit peptide</keyword>
<evidence type="ECO:0000256" key="2">
    <source>
        <dbReference type="ARBA" id="ARBA00009765"/>
    </source>
</evidence>
<evidence type="ECO:0000256" key="5">
    <source>
        <dbReference type="ARBA" id="ARBA00022842"/>
    </source>
</evidence>
<evidence type="ECO:0000256" key="8">
    <source>
        <dbReference type="ARBA" id="ARBA00023065"/>
    </source>
</evidence>
<dbReference type="InterPro" id="IPR039204">
    <property type="entry name" value="MRS2-like"/>
</dbReference>
<feature type="region of interest" description="Disordered" evidence="11">
    <location>
        <begin position="24"/>
        <end position="45"/>
    </location>
</feature>
<dbReference type="Gene3D" id="1.20.58.340">
    <property type="entry name" value="Magnesium transport protein CorA, transmembrane region"/>
    <property type="match status" value="1"/>
</dbReference>
<dbReference type="PANTHER" id="PTHR13890:SF0">
    <property type="entry name" value="MAGNESIUM TRANSPORTER MRS2 HOMOLOG, MITOCHONDRIAL"/>
    <property type="match status" value="1"/>
</dbReference>
<evidence type="ECO:0000256" key="1">
    <source>
        <dbReference type="ARBA" id="ARBA00004141"/>
    </source>
</evidence>
<dbReference type="Proteomes" id="UP000596276">
    <property type="component" value="Chromosome 7"/>
</dbReference>
<keyword evidence="3 10" id="KW-0813">Transport</keyword>
<reference evidence="13" key="1">
    <citation type="journal article" date="2021" name="G3 (Bethesda)">
        <title>Chromosome assembled and annotated genome sequence of Aspergillus flavus NRRL 3357.</title>
        <authorList>
            <person name="Skerker J.M."/>
            <person name="Pianalto K.M."/>
            <person name="Mondo S.J."/>
            <person name="Yang K."/>
            <person name="Arkin A.P."/>
            <person name="Keller N.P."/>
            <person name="Grigoriev I.V."/>
            <person name="Louise Glass N.L."/>
        </authorList>
    </citation>
    <scope>NUCLEOTIDE SEQUENCE [LARGE SCALE GENOMIC DNA]</scope>
    <source>
        <strain evidence="13">ATCC 200026 / FGSC A1120 / IAM 13836 / NRRL 3357 / JCM 12722 / SRRC 167</strain>
    </source>
</reference>
<evidence type="ECO:0000256" key="7">
    <source>
        <dbReference type="ARBA" id="ARBA00022989"/>
    </source>
</evidence>
<feature type="transmembrane region" description="Helical" evidence="10">
    <location>
        <begin position="579"/>
        <end position="599"/>
    </location>
</feature>
<dbReference type="GO" id="GO:0015095">
    <property type="term" value="F:magnesium ion transmembrane transporter activity"/>
    <property type="evidence" value="ECO:0007669"/>
    <property type="project" value="TreeGrafter"/>
</dbReference>
<evidence type="ECO:0000313" key="12">
    <source>
        <dbReference type="EMBL" id="QRD91123.1"/>
    </source>
</evidence>
<keyword evidence="8 10" id="KW-0406">Ion transport</keyword>
<dbReference type="Gene3D" id="2.40.128.330">
    <property type="match status" value="1"/>
</dbReference>
<feature type="transmembrane region" description="Helical" evidence="10">
    <location>
        <begin position="140"/>
        <end position="160"/>
    </location>
</feature>
<evidence type="ECO:0000256" key="11">
    <source>
        <dbReference type="SAM" id="MobiDB-lite"/>
    </source>
</evidence>
<dbReference type="EMBL" id="CP044617">
    <property type="protein sequence ID" value="QRD91123.1"/>
    <property type="molecule type" value="Genomic_DNA"/>
</dbReference>
<feature type="transmembrane region" description="Helical" evidence="10">
    <location>
        <begin position="110"/>
        <end position="128"/>
    </location>
</feature>
<comment type="caution">
    <text evidence="10">Lacks conserved residue(s) required for the propagation of feature annotation.</text>
</comment>
<evidence type="ECO:0000256" key="4">
    <source>
        <dbReference type="ARBA" id="ARBA00022692"/>
    </source>
</evidence>
<feature type="transmembrane region" description="Helical" evidence="10">
    <location>
        <begin position="548"/>
        <end position="567"/>
    </location>
</feature>
<organism evidence="12 13">
    <name type="scientific">Aspergillus flavus (strain ATCC 200026 / FGSC A1120 / IAM 13836 / NRRL 3357 / JCM 12722 / SRRC 167)</name>
    <dbReference type="NCBI Taxonomy" id="332952"/>
    <lineage>
        <taxon>Eukaryota</taxon>
        <taxon>Fungi</taxon>
        <taxon>Dikarya</taxon>
        <taxon>Ascomycota</taxon>
        <taxon>Pezizomycotina</taxon>
        <taxon>Eurotiomycetes</taxon>
        <taxon>Eurotiomycetidae</taxon>
        <taxon>Eurotiales</taxon>
        <taxon>Aspergillaceae</taxon>
        <taxon>Aspergillus</taxon>
        <taxon>Aspergillus subgen. Circumdati</taxon>
    </lineage>
</organism>
<comment type="similarity">
    <text evidence="2 10">Belongs to the CorA metal ion transporter (MIT) (TC 1.A.35) family.</text>
</comment>
<comment type="subcellular location">
    <subcellularLocation>
        <location evidence="1">Membrane</location>
        <topology evidence="1">Multi-pass membrane protein</topology>
    </subcellularLocation>
    <subcellularLocation>
        <location evidence="10">Mitochondrion inner membrane</location>
        <topology evidence="10">Multi-pass membrane protein</topology>
    </subcellularLocation>
</comment>
<keyword evidence="13" id="KW-1185">Reference proteome</keyword>
<dbReference type="Pfam" id="PF22099">
    <property type="entry name" value="MRS2-like"/>
    <property type="match status" value="1"/>
</dbReference>
<accession>A0A7U2R014</accession>
<dbReference type="VEuPathDB" id="FungiDB:F9C07_2241223"/>
<protein>
    <recommendedName>
        <fullName evidence="10">Magnesium transporter</fullName>
    </recommendedName>
</protein>
<evidence type="ECO:0000256" key="9">
    <source>
        <dbReference type="ARBA" id="ARBA00023136"/>
    </source>
</evidence>
<keyword evidence="5 10" id="KW-0460">Magnesium</keyword>
<proteinExistence type="inferred from homology"/>
<dbReference type="VEuPathDB" id="FungiDB:AFLA_007390"/>
<dbReference type="PANTHER" id="PTHR13890">
    <property type="entry name" value="RNA SPLICING PROTEIN MRS2, MITOCHONDRIAL"/>
    <property type="match status" value="1"/>
</dbReference>